<dbReference type="EMBL" id="MQVR01000019">
    <property type="protein sequence ID" value="OKL54333.1"/>
    <property type="molecule type" value="Genomic_DNA"/>
</dbReference>
<dbReference type="RefSeq" id="WP_073716224.1">
    <property type="nucleotide sequence ID" value="NZ_MQVR01000019.1"/>
</dbReference>
<proteinExistence type="inferred from homology"/>
<gene>
    <name evidence="9" type="ORF">BSZ39_04700</name>
</gene>
<evidence type="ECO:0000313" key="9">
    <source>
        <dbReference type="EMBL" id="OKL54333.1"/>
    </source>
</evidence>
<dbReference type="Gene3D" id="1.20.1540.10">
    <property type="entry name" value="Rhomboid-like"/>
    <property type="match status" value="1"/>
</dbReference>
<dbReference type="Proteomes" id="UP000185628">
    <property type="component" value="Unassembled WGS sequence"/>
</dbReference>
<evidence type="ECO:0000256" key="6">
    <source>
        <dbReference type="ARBA" id="ARBA00023136"/>
    </source>
</evidence>
<keyword evidence="10" id="KW-1185">Reference proteome</keyword>
<organism evidence="9 10">
    <name type="scientific">Bowdeniella nasicola</name>
    <dbReference type="NCBI Taxonomy" id="208480"/>
    <lineage>
        <taxon>Bacteria</taxon>
        <taxon>Bacillati</taxon>
        <taxon>Actinomycetota</taxon>
        <taxon>Actinomycetes</taxon>
        <taxon>Actinomycetales</taxon>
        <taxon>Actinomycetaceae</taxon>
        <taxon>Bowdeniella</taxon>
    </lineage>
</organism>
<keyword evidence="5 7" id="KW-1133">Transmembrane helix</keyword>
<evidence type="ECO:0000256" key="1">
    <source>
        <dbReference type="ARBA" id="ARBA00004141"/>
    </source>
</evidence>
<feature type="transmembrane region" description="Helical" evidence="7">
    <location>
        <begin position="80"/>
        <end position="99"/>
    </location>
</feature>
<feature type="transmembrane region" description="Helical" evidence="7">
    <location>
        <begin position="181"/>
        <end position="201"/>
    </location>
</feature>
<dbReference type="OrthoDB" id="9807874at2"/>
<evidence type="ECO:0000256" key="2">
    <source>
        <dbReference type="ARBA" id="ARBA00009045"/>
    </source>
</evidence>
<dbReference type="STRING" id="208480.SAMN02910418_01769"/>
<evidence type="ECO:0000256" key="5">
    <source>
        <dbReference type="ARBA" id="ARBA00022989"/>
    </source>
</evidence>
<dbReference type="AlphaFoldDB" id="A0A1Q5Q3D1"/>
<accession>A0A1Q5Q3D1</accession>
<dbReference type="PANTHER" id="PTHR43731:SF14">
    <property type="entry name" value="PRESENILIN-ASSOCIATED RHOMBOID-LIKE PROTEIN, MITOCHONDRIAL"/>
    <property type="match status" value="1"/>
</dbReference>
<comment type="caution">
    <text evidence="9">The sequence shown here is derived from an EMBL/GenBank/DDBJ whole genome shotgun (WGS) entry which is preliminary data.</text>
</comment>
<feature type="transmembrane region" description="Helical" evidence="7">
    <location>
        <begin position="236"/>
        <end position="253"/>
    </location>
</feature>
<dbReference type="PANTHER" id="PTHR43731">
    <property type="entry name" value="RHOMBOID PROTEASE"/>
    <property type="match status" value="1"/>
</dbReference>
<dbReference type="GO" id="GO:0004252">
    <property type="term" value="F:serine-type endopeptidase activity"/>
    <property type="evidence" value="ECO:0007669"/>
    <property type="project" value="InterPro"/>
</dbReference>
<evidence type="ECO:0000259" key="8">
    <source>
        <dbReference type="Pfam" id="PF01694"/>
    </source>
</evidence>
<dbReference type="InterPro" id="IPR050925">
    <property type="entry name" value="Rhomboid_protease_S54"/>
</dbReference>
<keyword evidence="4" id="KW-0378">Hydrolase</keyword>
<evidence type="ECO:0000256" key="4">
    <source>
        <dbReference type="ARBA" id="ARBA00022801"/>
    </source>
</evidence>
<dbReference type="Pfam" id="PF01694">
    <property type="entry name" value="Rhomboid"/>
    <property type="match status" value="1"/>
</dbReference>
<sequence length="288" mass="30531">MTHSYGEQHPALAPTCPRHPDQVTYVSCQRCGQPTCTKCQVQAPVGVRCVDCAREFNKRAPVKRTLGGAKVGGFTGTTQVTMGIIYLCVAVQLLGWVFPSLRQLLIFGPAIGASEPWRMLTSAFLHANLWHLALNMFALWMLGQGLEPILGKARFILLYLLSALGGSTFVLLLASPSSMDWVTGTVGASGAIFGLFGALFVLNKKAKADMRAITILIAVNLAYGFIVAGISWQAHIGGLVTGAIVGYGFIYSAQKKWAWGAWATAAGVAAALAAAVIVKYASVGVTLV</sequence>
<dbReference type="InterPro" id="IPR035952">
    <property type="entry name" value="Rhomboid-like_sf"/>
</dbReference>
<evidence type="ECO:0000256" key="3">
    <source>
        <dbReference type="ARBA" id="ARBA00022692"/>
    </source>
</evidence>
<feature type="transmembrane region" description="Helical" evidence="7">
    <location>
        <begin position="119"/>
        <end position="143"/>
    </location>
</feature>
<dbReference type="GO" id="GO:0016020">
    <property type="term" value="C:membrane"/>
    <property type="evidence" value="ECO:0007669"/>
    <property type="project" value="UniProtKB-SubCell"/>
</dbReference>
<feature type="transmembrane region" description="Helical" evidence="7">
    <location>
        <begin position="213"/>
        <end position="230"/>
    </location>
</feature>
<name>A0A1Q5Q3D1_9ACTO</name>
<dbReference type="InterPro" id="IPR022764">
    <property type="entry name" value="Peptidase_S54_rhomboid_dom"/>
</dbReference>
<feature type="transmembrane region" description="Helical" evidence="7">
    <location>
        <begin position="155"/>
        <end position="175"/>
    </location>
</feature>
<feature type="domain" description="Peptidase S54 rhomboid" evidence="8">
    <location>
        <begin position="114"/>
        <end position="250"/>
    </location>
</feature>
<dbReference type="SUPFAM" id="SSF144091">
    <property type="entry name" value="Rhomboid-like"/>
    <property type="match status" value="1"/>
</dbReference>
<keyword evidence="3 7" id="KW-0812">Transmembrane</keyword>
<feature type="transmembrane region" description="Helical" evidence="7">
    <location>
        <begin position="260"/>
        <end position="281"/>
    </location>
</feature>
<dbReference type="CDD" id="cd19756">
    <property type="entry name" value="Bbox2"/>
    <property type="match status" value="1"/>
</dbReference>
<keyword evidence="6 7" id="KW-0472">Membrane</keyword>
<comment type="similarity">
    <text evidence="2">Belongs to the peptidase S54 family.</text>
</comment>
<reference evidence="10" key="1">
    <citation type="submission" date="2016-12" db="EMBL/GenBank/DDBJ databases">
        <authorList>
            <person name="Meng X."/>
        </authorList>
    </citation>
    <scope>NUCLEOTIDE SEQUENCE [LARGE SCALE GENOMIC DNA]</scope>
    <source>
        <strain evidence="10">DSM 19116</strain>
    </source>
</reference>
<evidence type="ECO:0000313" key="10">
    <source>
        <dbReference type="Proteomes" id="UP000185628"/>
    </source>
</evidence>
<comment type="subcellular location">
    <subcellularLocation>
        <location evidence="1">Membrane</location>
        <topology evidence="1">Multi-pass membrane protein</topology>
    </subcellularLocation>
</comment>
<protein>
    <recommendedName>
        <fullName evidence="8">Peptidase S54 rhomboid domain-containing protein</fullName>
    </recommendedName>
</protein>
<evidence type="ECO:0000256" key="7">
    <source>
        <dbReference type="SAM" id="Phobius"/>
    </source>
</evidence>